<feature type="region of interest" description="Disordered" evidence="1">
    <location>
        <begin position="28"/>
        <end position="71"/>
    </location>
</feature>
<dbReference type="VEuPathDB" id="ToxoDB:CSUI_004953"/>
<dbReference type="RefSeq" id="XP_067922883.1">
    <property type="nucleotide sequence ID" value="XM_068065134.1"/>
</dbReference>
<feature type="non-terminal residue" evidence="3">
    <location>
        <position position="71"/>
    </location>
</feature>
<feature type="chain" id="PRO_5012903282" evidence="2">
    <location>
        <begin position="23"/>
        <end position="71"/>
    </location>
</feature>
<keyword evidence="4" id="KW-1185">Reference proteome</keyword>
<proteinExistence type="predicted"/>
<evidence type="ECO:0000256" key="2">
    <source>
        <dbReference type="SAM" id="SignalP"/>
    </source>
</evidence>
<gene>
    <name evidence="3" type="ORF">CSUI_004953</name>
</gene>
<protein>
    <submittedName>
        <fullName evidence="3">Uncharacterized protein</fullName>
    </submittedName>
</protein>
<sequence>MARKSTLLAWFSLILIGGICLGTIATAEESRDDTEEAAAEPVGDSSADDDDAEEDDEGEDDSDGDEQADLP</sequence>
<dbReference type="GeneID" id="94428345"/>
<dbReference type="EMBL" id="MIGC01002376">
    <property type="protein sequence ID" value="PHJ21199.1"/>
    <property type="molecule type" value="Genomic_DNA"/>
</dbReference>
<evidence type="ECO:0000313" key="4">
    <source>
        <dbReference type="Proteomes" id="UP000221165"/>
    </source>
</evidence>
<evidence type="ECO:0000313" key="3">
    <source>
        <dbReference type="EMBL" id="PHJ21199.1"/>
    </source>
</evidence>
<feature type="signal peptide" evidence="2">
    <location>
        <begin position="1"/>
        <end position="22"/>
    </location>
</feature>
<evidence type="ECO:0000256" key="1">
    <source>
        <dbReference type="SAM" id="MobiDB-lite"/>
    </source>
</evidence>
<dbReference type="Proteomes" id="UP000221165">
    <property type="component" value="Unassembled WGS sequence"/>
</dbReference>
<name>A0A2C6KWV9_9APIC</name>
<feature type="compositionally biased region" description="Acidic residues" evidence="1">
    <location>
        <begin position="46"/>
        <end position="71"/>
    </location>
</feature>
<organism evidence="3 4">
    <name type="scientific">Cystoisospora suis</name>
    <dbReference type="NCBI Taxonomy" id="483139"/>
    <lineage>
        <taxon>Eukaryota</taxon>
        <taxon>Sar</taxon>
        <taxon>Alveolata</taxon>
        <taxon>Apicomplexa</taxon>
        <taxon>Conoidasida</taxon>
        <taxon>Coccidia</taxon>
        <taxon>Eucoccidiorida</taxon>
        <taxon>Eimeriorina</taxon>
        <taxon>Sarcocystidae</taxon>
        <taxon>Cystoisospora</taxon>
    </lineage>
</organism>
<accession>A0A2C6KWV9</accession>
<keyword evidence="2" id="KW-0732">Signal</keyword>
<reference evidence="3 4" key="1">
    <citation type="journal article" date="2017" name="Int. J. Parasitol.">
        <title>The genome of the protozoan parasite Cystoisospora suis and a reverse vaccinology approach to identify vaccine candidates.</title>
        <authorList>
            <person name="Palmieri N."/>
            <person name="Shrestha A."/>
            <person name="Ruttkowski B."/>
            <person name="Beck T."/>
            <person name="Vogl C."/>
            <person name="Tomley F."/>
            <person name="Blake D.P."/>
            <person name="Joachim A."/>
        </authorList>
    </citation>
    <scope>NUCLEOTIDE SEQUENCE [LARGE SCALE GENOMIC DNA]</scope>
    <source>
        <strain evidence="3 4">Wien I</strain>
    </source>
</reference>
<dbReference type="AlphaFoldDB" id="A0A2C6KWV9"/>
<comment type="caution">
    <text evidence="3">The sequence shown here is derived from an EMBL/GenBank/DDBJ whole genome shotgun (WGS) entry which is preliminary data.</text>
</comment>